<dbReference type="AlphaFoldDB" id="A0A317T9B4"/>
<evidence type="ECO:0000256" key="1">
    <source>
        <dbReference type="ARBA" id="ARBA00022517"/>
    </source>
</evidence>
<dbReference type="SUPFAM" id="SSF89919">
    <property type="entry name" value="Ribosome-binding factor A, RbfA"/>
    <property type="match status" value="1"/>
</dbReference>
<organism evidence="3 4">
    <name type="scientific">Prosthecochloris marina</name>
    <dbReference type="NCBI Taxonomy" id="2017681"/>
    <lineage>
        <taxon>Bacteria</taxon>
        <taxon>Pseudomonadati</taxon>
        <taxon>Chlorobiota</taxon>
        <taxon>Chlorobiia</taxon>
        <taxon>Chlorobiales</taxon>
        <taxon>Chlorobiaceae</taxon>
        <taxon>Prosthecochloris</taxon>
    </lineage>
</organism>
<gene>
    <name evidence="2 3" type="primary">rbfA</name>
    <name evidence="3" type="ORF">CR164_04800</name>
</gene>
<reference evidence="4" key="1">
    <citation type="submission" date="2017-10" db="EMBL/GenBank/DDBJ databases">
        <authorList>
            <person name="Gaisin V.A."/>
            <person name="Rysina M.S."/>
            <person name="Grouzdev D.S."/>
        </authorList>
    </citation>
    <scope>NUCLEOTIDE SEQUENCE [LARGE SCALE GENOMIC DNA]</scope>
    <source>
        <strain evidence="4">V1</strain>
    </source>
</reference>
<comment type="subcellular location">
    <subcellularLocation>
        <location evidence="2">Cytoplasm</location>
    </subcellularLocation>
</comment>
<evidence type="ECO:0000256" key="2">
    <source>
        <dbReference type="HAMAP-Rule" id="MF_00003"/>
    </source>
</evidence>
<dbReference type="PANTHER" id="PTHR33515:SF1">
    <property type="entry name" value="RIBOSOME-BINDING FACTOR A, CHLOROPLASTIC-RELATED"/>
    <property type="match status" value="1"/>
</dbReference>
<dbReference type="OrthoDB" id="9811910at2"/>
<dbReference type="Pfam" id="PF02033">
    <property type="entry name" value="RBFA"/>
    <property type="match status" value="1"/>
</dbReference>
<dbReference type="InterPro" id="IPR015946">
    <property type="entry name" value="KH_dom-like_a/b"/>
</dbReference>
<sequence>MSIRTDKVASLLQKELSAIFEKELPRNGPLLTVVEVKVTNDLGIARVYVSVIGDEKERMDTVNRLQNETKYIRKLLSARIRHQFRRIPELEFYEDRTFEKASRIEQLLKQALHEGRDGSAT</sequence>
<dbReference type="GO" id="GO:0043024">
    <property type="term" value="F:ribosomal small subunit binding"/>
    <property type="evidence" value="ECO:0007669"/>
    <property type="project" value="TreeGrafter"/>
</dbReference>
<keyword evidence="2" id="KW-0963">Cytoplasm</keyword>
<comment type="similarity">
    <text evidence="2">Belongs to the RbfA family.</text>
</comment>
<accession>A0A317T9B4</accession>
<comment type="subunit">
    <text evidence="2">Monomer. Binds 30S ribosomal subunits, but not 50S ribosomal subunits or 70S ribosomes.</text>
</comment>
<keyword evidence="1 2" id="KW-0690">Ribosome biogenesis</keyword>
<name>A0A317T9B4_9CHLB</name>
<dbReference type="InterPro" id="IPR000238">
    <property type="entry name" value="RbfA"/>
</dbReference>
<dbReference type="NCBIfam" id="TIGR00082">
    <property type="entry name" value="rbfA"/>
    <property type="match status" value="1"/>
</dbReference>
<evidence type="ECO:0000313" key="3">
    <source>
        <dbReference type="EMBL" id="PWW82327.1"/>
    </source>
</evidence>
<dbReference type="EMBL" id="PDNZ01000003">
    <property type="protein sequence ID" value="PWW82327.1"/>
    <property type="molecule type" value="Genomic_DNA"/>
</dbReference>
<dbReference type="Gene3D" id="3.30.300.20">
    <property type="match status" value="1"/>
</dbReference>
<dbReference type="InterPro" id="IPR023799">
    <property type="entry name" value="RbfA_dom_sf"/>
</dbReference>
<protein>
    <recommendedName>
        <fullName evidence="2">Ribosome-binding factor A</fullName>
    </recommendedName>
</protein>
<dbReference type="GO" id="GO:0005829">
    <property type="term" value="C:cytosol"/>
    <property type="evidence" value="ECO:0007669"/>
    <property type="project" value="TreeGrafter"/>
</dbReference>
<dbReference type="PANTHER" id="PTHR33515">
    <property type="entry name" value="RIBOSOME-BINDING FACTOR A, CHLOROPLASTIC-RELATED"/>
    <property type="match status" value="1"/>
</dbReference>
<proteinExistence type="inferred from homology"/>
<dbReference type="RefSeq" id="WP_110022800.1">
    <property type="nucleotide sequence ID" value="NZ_PDNZ01000003.1"/>
</dbReference>
<dbReference type="Proteomes" id="UP000246278">
    <property type="component" value="Unassembled WGS sequence"/>
</dbReference>
<comment type="function">
    <text evidence="2">One of several proteins that assist in the late maturation steps of the functional core of the 30S ribosomal subunit. Associates with free 30S ribosomal subunits (but not with 30S subunits that are part of 70S ribosomes or polysomes). Required for efficient processing of 16S rRNA. May interact with the 5'-terminal helix region of 16S rRNA.</text>
</comment>
<dbReference type="GO" id="GO:0030490">
    <property type="term" value="P:maturation of SSU-rRNA"/>
    <property type="evidence" value="ECO:0007669"/>
    <property type="project" value="UniProtKB-UniRule"/>
</dbReference>
<comment type="caution">
    <text evidence="3">The sequence shown here is derived from an EMBL/GenBank/DDBJ whole genome shotgun (WGS) entry which is preliminary data.</text>
</comment>
<dbReference type="HAMAP" id="MF_00003">
    <property type="entry name" value="RbfA"/>
    <property type="match status" value="1"/>
</dbReference>
<keyword evidence="4" id="KW-1185">Reference proteome</keyword>
<evidence type="ECO:0000313" key="4">
    <source>
        <dbReference type="Proteomes" id="UP000246278"/>
    </source>
</evidence>